<dbReference type="PROSITE" id="PS50236">
    <property type="entry name" value="CHCR"/>
    <property type="match status" value="1"/>
</dbReference>
<sequence>MRRIAAYIYKKAGKWKQSIALSKKDKLYKDSLETWSQSGDREVSEELLVYFIEQFIREYNSKVDELIKDKIESKMVERAKENIEKEIVSLNILILVLLVSPRDCPDDVDADVVTLETAKVVVDNMLDKRIEGVDGQILEKEIIIVIDDHI</sequence>
<name>A0AAP0BKY0_9ASPA</name>
<feature type="repeat" description="CHCR" evidence="1">
    <location>
        <begin position="1"/>
        <end position="60"/>
    </location>
</feature>
<dbReference type="Gene3D" id="1.25.40.730">
    <property type="match status" value="1"/>
</dbReference>
<organism evidence="2 3">
    <name type="scientific">Platanthera zijinensis</name>
    <dbReference type="NCBI Taxonomy" id="2320716"/>
    <lineage>
        <taxon>Eukaryota</taxon>
        <taxon>Viridiplantae</taxon>
        <taxon>Streptophyta</taxon>
        <taxon>Embryophyta</taxon>
        <taxon>Tracheophyta</taxon>
        <taxon>Spermatophyta</taxon>
        <taxon>Magnoliopsida</taxon>
        <taxon>Liliopsida</taxon>
        <taxon>Asparagales</taxon>
        <taxon>Orchidaceae</taxon>
        <taxon>Orchidoideae</taxon>
        <taxon>Orchideae</taxon>
        <taxon>Orchidinae</taxon>
        <taxon>Platanthera</taxon>
    </lineage>
</organism>
<gene>
    <name evidence="2" type="ORF">KSP39_PZI009675</name>
</gene>
<reference evidence="2 3" key="1">
    <citation type="journal article" date="2022" name="Nat. Plants">
        <title>Genomes of leafy and leafless Platanthera orchids illuminate the evolution of mycoheterotrophy.</title>
        <authorList>
            <person name="Li M.H."/>
            <person name="Liu K.W."/>
            <person name="Li Z."/>
            <person name="Lu H.C."/>
            <person name="Ye Q.L."/>
            <person name="Zhang D."/>
            <person name="Wang J.Y."/>
            <person name="Li Y.F."/>
            <person name="Zhong Z.M."/>
            <person name="Liu X."/>
            <person name="Yu X."/>
            <person name="Liu D.K."/>
            <person name="Tu X.D."/>
            <person name="Liu B."/>
            <person name="Hao Y."/>
            <person name="Liao X.Y."/>
            <person name="Jiang Y.T."/>
            <person name="Sun W.H."/>
            <person name="Chen J."/>
            <person name="Chen Y.Q."/>
            <person name="Ai Y."/>
            <person name="Zhai J.W."/>
            <person name="Wu S.S."/>
            <person name="Zhou Z."/>
            <person name="Hsiao Y.Y."/>
            <person name="Wu W.L."/>
            <person name="Chen Y.Y."/>
            <person name="Lin Y.F."/>
            <person name="Hsu J.L."/>
            <person name="Li C.Y."/>
            <person name="Wang Z.W."/>
            <person name="Zhao X."/>
            <person name="Zhong W.Y."/>
            <person name="Ma X.K."/>
            <person name="Ma L."/>
            <person name="Huang J."/>
            <person name="Chen G.Z."/>
            <person name="Huang M.Z."/>
            <person name="Huang L."/>
            <person name="Peng D.H."/>
            <person name="Luo Y.B."/>
            <person name="Zou S.Q."/>
            <person name="Chen S.P."/>
            <person name="Lan S."/>
            <person name="Tsai W.C."/>
            <person name="Van de Peer Y."/>
            <person name="Liu Z.J."/>
        </authorList>
    </citation>
    <scope>NUCLEOTIDE SEQUENCE [LARGE SCALE GENOMIC DNA]</scope>
    <source>
        <strain evidence="2">Lor287</strain>
    </source>
</reference>
<dbReference type="GO" id="GO:0006886">
    <property type="term" value="P:intracellular protein transport"/>
    <property type="evidence" value="ECO:0007669"/>
    <property type="project" value="UniProtKB-UniRule"/>
</dbReference>
<dbReference type="Proteomes" id="UP001418222">
    <property type="component" value="Unassembled WGS sequence"/>
</dbReference>
<protein>
    <submittedName>
        <fullName evidence="2">Clathrin heavy chain 1</fullName>
    </submittedName>
</protein>
<evidence type="ECO:0000313" key="3">
    <source>
        <dbReference type="Proteomes" id="UP001418222"/>
    </source>
</evidence>
<comment type="caution">
    <text evidence="2">The sequence shown here is derived from an EMBL/GenBank/DDBJ whole genome shotgun (WGS) entry which is preliminary data.</text>
</comment>
<dbReference type="EMBL" id="JBBWWQ010000007">
    <property type="protein sequence ID" value="KAK8943062.1"/>
    <property type="molecule type" value="Genomic_DNA"/>
</dbReference>
<keyword evidence="3" id="KW-1185">Reference proteome</keyword>
<evidence type="ECO:0000256" key="1">
    <source>
        <dbReference type="PROSITE-ProRule" id="PRU01006"/>
    </source>
</evidence>
<proteinExistence type="predicted"/>
<dbReference type="InterPro" id="IPR000547">
    <property type="entry name" value="Clathrin_H-chain/VPS_repeat"/>
</dbReference>
<accession>A0AAP0BKY0</accession>
<dbReference type="AlphaFoldDB" id="A0AAP0BKY0"/>
<dbReference type="GO" id="GO:0016192">
    <property type="term" value="P:vesicle-mediated transport"/>
    <property type="evidence" value="ECO:0007669"/>
    <property type="project" value="InterPro"/>
</dbReference>
<evidence type="ECO:0000313" key="2">
    <source>
        <dbReference type="EMBL" id="KAK8943062.1"/>
    </source>
</evidence>